<dbReference type="Proteomes" id="UP000193963">
    <property type="component" value="Unassembled WGS sequence"/>
</dbReference>
<organism evidence="1 2">
    <name type="scientific">Pseudooceanicola marinus</name>
    <dbReference type="NCBI Taxonomy" id="396013"/>
    <lineage>
        <taxon>Bacteria</taxon>
        <taxon>Pseudomonadati</taxon>
        <taxon>Pseudomonadota</taxon>
        <taxon>Alphaproteobacteria</taxon>
        <taxon>Rhodobacterales</taxon>
        <taxon>Paracoccaceae</taxon>
        <taxon>Pseudooceanicola</taxon>
    </lineage>
</organism>
<dbReference type="AlphaFoldDB" id="A0A1X6Z8V3"/>
<dbReference type="RefSeq" id="WP_143515604.1">
    <property type="nucleotide sequence ID" value="NZ_FWFN01000004.1"/>
</dbReference>
<accession>A0A1X6Z8V3</accession>
<keyword evidence="2" id="KW-1185">Reference proteome</keyword>
<evidence type="ECO:0000313" key="1">
    <source>
        <dbReference type="EMBL" id="SLN43908.1"/>
    </source>
</evidence>
<protein>
    <submittedName>
        <fullName evidence="1">Uncharacterized protein</fullName>
    </submittedName>
</protein>
<gene>
    <name evidence="1" type="ORF">PSM7751_01995</name>
</gene>
<evidence type="ECO:0000313" key="2">
    <source>
        <dbReference type="Proteomes" id="UP000193963"/>
    </source>
</evidence>
<proteinExistence type="predicted"/>
<reference evidence="2" key="1">
    <citation type="submission" date="2017-03" db="EMBL/GenBank/DDBJ databases">
        <authorList>
            <person name="Rodrigo-Torres L."/>
            <person name="Arahal R.D."/>
            <person name="Lucena T."/>
        </authorList>
    </citation>
    <scope>NUCLEOTIDE SEQUENCE [LARGE SCALE GENOMIC DNA]</scope>
    <source>
        <strain evidence="2">CECT 7751</strain>
    </source>
</reference>
<dbReference type="EMBL" id="FWFN01000004">
    <property type="protein sequence ID" value="SLN43908.1"/>
    <property type="molecule type" value="Genomic_DNA"/>
</dbReference>
<sequence>MDITSQRTAMRPADMRRAVSEWVSKGCTVKIGPDGSIEVKPPQVTMDDADLVDWTRKA</sequence>
<name>A0A1X6Z8V3_9RHOB</name>